<sequence>MSRISHYCRSLLIASGLFFILNSVASSALATQAQFPSKPINLVVPYPPGGTNDNVARIISKRLADKAGQPVILIYKGGAGGTIGASYVASSEPDGYTLLNASIGNLAIAPQLIKVKFDPFTDFVPISYSGNAVVTVAINPALPVHTLADLIAYARANPGKLTFASSGNGTPGHMSGEMFKLMTGVDIRHLPYRGSAPAVSDVMAGHADMAFDPLSTVFVKSGKLRALALYGAKDAPTDLQHIPTMAQAGLKDFEDGLAGSFLVAAPSHTPPDILFKLRTWMAEVIQEPEVISALAQVQVIVQPMTPEQITQQIRAVHNVANRVIQTTNLQQD</sequence>
<dbReference type="SUPFAM" id="SSF53850">
    <property type="entry name" value="Periplasmic binding protein-like II"/>
    <property type="match status" value="1"/>
</dbReference>
<dbReference type="Proteomes" id="UP000238308">
    <property type="component" value="Unassembled WGS sequence"/>
</dbReference>
<dbReference type="Pfam" id="PF03401">
    <property type="entry name" value="TctC"/>
    <property type="match status" value="1"/>
</dbReference>
<dbReference type="RefSeq" id="WP_106228428.1">
    <property type="nucleotide sequence ID" value="NZ_PVTV01000016.1"/>
</dbReference>
<dbReference type="InterPro" id="IPR005064">
    <property type="entry name" value="BUG"/>
</dbReference>
<comment type="caution">
    <text evidence="3">The sequence shown here is derived from an EMBL/GenBank/DDBJ whole genome shotgun (WGS) entry which is preliminary data.</text>
</comment>
<feature type="chain" id="PRO_5015735041" evidence="2">
    <location>
        <begin position="31"/>
        <end position="332"/>
    </location>
</feature>
<proteinExistence type="inferred from homology"/>
<organism evidence="3 4">
    <name type="scientific">Jezberella montanilacus</name>
    <dbReference type="NCBI Taxonomy" id="323426"/>
    <lineage>
        <taxon>Bacteria</taxon>
        <taxon>Pseudomonadati</taxon>
        <taxon>Pseudomonadota</taxon>
        <taxon>Betaproteobacteria</taxon>
        <taxon>Burkholderiales</taxon>
        <taxon>Alcaligenaceae</taxon>
        <taxon>Jezberella</taxon>
    </lineage>
</organism>
<evidence type="ECO:0000313" key="3">
    <source>
        <dbReference type="EMBL" id="PRY96844.1"/>
    </source>
</evidence>
<evidence type="ECO:0000256" key="2">
    <source>
        <dbReference type="SAM" id="SignalP"/>
    </source>
</evidence>
<keyword evidence="3" id="KW-0675">Receptor</keyword>
<gene>
    <name evidence="3" type="ORF">BCM14_2600</name>
</gene>
<keyword evidence="2" id="KW-0732">Signal</keyword>
<accession>A0A2T0XD14</accession>
<evidence type="ECO:0000313" key="4">
    <source>
        <dbReference type="Proteomes" id="UP000238308"/>
    </source>
</evidence>
<name>A0A2T0XD14_9BURK</name>
<reference evidence="3 4" key="1">
    <citation type="submission" date="2018-03" db="EMBL/GenBank/DDBJ databases">
        <title>Genomic Encyclopedia of Type Strains, Phase III (KMG-III): the genomes of soil and plant-associated and newly described type strains.</title>
        <authorList>
            <person name="Whitman W."/>
        </authorList>
    </citation>
    <scope>NUCLEOTIDE SEQUENCE [LARGE SCALE GENOMIC DNA]</scope>
    <source>
        <strain evidence="3 4">MWH-P2sevCIIIb</strain>
    </source>
</reference>
<dbReference type="Gene3D" id="3.40.190.150">
    <property type="entry name" value="Bordetella uptake gene, domain 1"/>
    <property type="match status" value="1"/>
</dbReference>
<dbReference type="Gene3D" id="3.40.190.10">
    <property type="entry name" value="Periplasmic binding protein-like II"/>
    <property type="match status" value="1"/>
</dbReference>
<evidence type="ECO:0000256" key="1">
    <source>
        <dbReference type="ARBA" id="ARBA00006987"/>
    </source>
</evidence>
<keyword evidence="4" id="KW-1185">Reference proteome</keyword>
<dbReference type="PANTHER" id="PTHR42928">
    <property type="entry name" value="TRICARBOXYLATE-BINDING PROTEIN"/>
    <property type="match status" value="1"/>
</dbReference>
<dbReference type="OrthoDB" id="5171643at2"/>
<comment type="similarity">
    <text evidence="1">Belongs to the UPF0065 (bug) family.</text>
</comment>
<dbReference type="CDD" id="cd07012">
    <property type="entry name" value="PBP2_Bug_TTT"/>
    <property type="match status" value="1"/>
</dbReference>
<dbReference type="EMBL" id="PVTV01000016">
    <property type="protein sequence ID" value="PRY96844.1"/>
    <property type="molecule type" value="Genomic_DNA"/>
</dbReference>
<dbReference type="AlphaFoldDB" id="A0A2T0XD14"/>
<dbReference type="PIRSF" id="PIRSF017082">
    <property type="entry name" value="YflP"/>
    <property type="match status" value="1"/>
</dbReference>
<feature type="signal peptide" evidence="2">
    <location>
        <begin position="1"/>
        <end position="30"/>
    </location>
</feature>
<dbReference type="PANTHER" id="PTHR42928:SF5">
    <property type="entry name" value="BLR1237 PROTEIN"/>
    <property type="match status" value="1"/>
</dbReference>
<protein>
    <submittedName>
        <fullName evidence="3">Tripartite-type tricarboxylate transporter receptor subunit TctC</fullName>
    </submittedName>
</protein>
<dbReference type="InterPro" id="IPR042100">
    <property type="entry name" value="Bug_dom1"/>
</dbReference>